<comment type="caution">
    <text evidence="2">The sequence shown here is derived from an EMBL/GenBank/DDBJ whole genome shotgun (WGS) entry which is preliminary data.</text>
</comment>
<organism evidence="2">
    <name type="scientific">Streptomyces sp. SID7499</name>
    <dbReference type="NCBI Taxonomy" id="2706086"/>
    <lineage>
        <taxon>Bacteria</taxon>
        <taxon>Bacillati</taxon>
        <taxon>Actinomycetota</taxon>
        <taxon>Actinomycetes</taxon>
        <taxon>Kitasatosporales</taxon>
        <taxon>Streptomycetaceae</taxon>
        <taxon>Streptomyces</taxon>
    </lineage>
</organism>
<feature type="non-terminal residue" evidence="2">
    <location>
        <position position="31"/>
    </location>
</feature>
<dbReference type="AlphaFoldDB" id="A0A6G3X8L5"/>
<accession>A0A6G3X8L5</accession>
<dbReference type="EMBL" id="JAAGMN010004844">
    <property type="protein sequence ID" value="NEE13860.1"/>
    <property type="molecule type" value="Genomic_DNA"/>
</dbReference>
<protein>
    <submittedName>
        <fullName evidence="2">DNA primase</fullName>
    </submittedName>
</protein>
<sequence>MSEPDDEDDVESDDFEAVDAGVLLDEEPRLS</sequence>
<feature type="compositionally biased region" description="Acidic residues" evidence="1">
    <location>
        <begin position="1"/>
        <end position="17"/>
    </location>
</feature>
<reference evidence="2" key="1">
    <citation type="submission" date="2020-01" db="EMBL/GenBank/DDBJ databases">
        <title>Insect and environment-associated Actinomycetes.</title>
        <authorList>
            <person name="Currrie C."/>
            <person name="Chevrette M."/>
            <person name="Carlson C."/>
            <person name="Stubbendieck R."/>
            <person name="Wendt-Pienkowski E."/>
        </authorList>
    </citation>
    <scope>NUCLEOTIDE SEQUENCE</scope>
    <source>
        <strain evidence="2">SID7499</strain>
    </source>
</reference>
<proteinExistence type="predicted"/>
<name>A0A6G3X8L5_9ACTN</name>
<evidence type="ECO:0000313" key="2">
    <source>
        <dbReference type="EMBL" id="NEE13860.1"/>
    </source>
</evidence>
<feature type="region of interest" description="Disordered" evidence="1">
    <location>
        <begin position="1"/>
        <end position="31"/>
    </location>
</feature>
<evidence type="ECO:0000256" key="1">
    <source>
        <dbReference type="SAM" id="MobiDB-lite"/>
    </source>
</evidence>
<gene>
    <name evidence="2" type="ORF">G3M58_46320</name>
</gene>